<evidence type="ECO:0000313" key="1">
    <source>
        <dbReference type="EMBL" id="NOV43792.1"/>
    </source>
</evidence>
<dbReference type="Gene3D" id="3.90.228.10">
    <property type="match status" value="1"/>
</dbReference>
<evidence type="ECO:0008006" key="2">
    <source>
        <dbReference type="Google" id="ProtNLM"/>
    </source>
</evidence>
<sequence>MLSATLAHKPTTWEDTSYTGVRFKTFQLLQHSNEYQKVSRYFGHQSISKILRVQHPYAYGRYLLQKDKIFLENGGSVPETTVFHGISHDDLNVALEYNCDSRRYSGGYKSTMPSFKSSAPYCDDTVIVLQKLQEQSQPTDANYYPTYVVELA</sequence>
<dbReference type="AlphaFoldDB" id="A0A6M2DCB2"/>
<protein>
    <recommendedName>
        <fullName evidence="2">Poly [ADP-ribose] polymerase</fullName>
    </recommendedName>
</protein>
<organism evidence="1">
    <name type="scientific">Xenopsylla cheopis</name>
    <name type="common">Oriental rat flea</name>
    <name type="synonym">Pulex cheopis</name>
    <dbReference type="NCBI Taxonomy" id="163159"/>
    <lineage>
        <taxon>Eukaryota</taxon>
        <taxon>Metazoa</taxon>
        <taxon>Ecdysozoa</taxon>
        <taxon>Arthropoda</taxon>
        <taxon>Hexapoda</taxon>
        <taxon>Insecta</taxon>
        <taxon>Pterygota</taxon>
        <taxon>Neoptera</taxon>
        <taxon>Endopterygota</taxon>
        <taxon>Siphonaptera</taxon>
        <taxon>Pulicidae</taxon>
        <taxon>Xenopsyllinae</taxon>
        <taxon>Xenopsylla</taxon>
    </lineage>
</organism>
<proteinExistence type="predicted"/>
<name>A0A6M2DCB2_XENCH</name>
<dbReference type="EMBL" id="GIIL01000066">
    <property type="protein sequence ID" value="NOV43792.1"/>
    <property type="molecule type" value="Transcribed_RNA"/>
</dbReference>
<accession>A0A6M2DCB2</accession>
<reference evidence="1" key="1">
    <citation type="submission" date="2020-03" db="EMBL/GenBank/DDBJ databases">
        <title>Transcriptomic Profiling of the Digestive Tract of the Rat Flea, Xenopsylla cheopis, Following Blood Feeding and Infection with Yersinia pestis.</title>
        <authorList>
            <person name="Bland D.M."/>
            <person name="Martens C.A."/>
            <person name="Virtaneva K."/>
            <person name="Kanakabandi K."/>
            <person name="Long D."/>
            <person name="Rosenke R."/>
            <person name="Saturday G.A."/>
            <person name="Hoyt F.H."/>
            <person name="Bruno D.P."/>
            <person name="Ribeiro J.M.C."/>
            <person name="Hinnebusch J."/>
        </authorList>
    </citation>
    <scope>NUCLEOTIDE SEQUENCE</scope>
</reference>